<dbReference type="InterPro" id="IPR013785">
    <property type="entry name" value="Aldolase_TIM"/>
</dbReference>
<protein>
    <submittedName>
        <fullName evidence="1">Tagatose-6-phosphate kinase</fullName>
    </submittedName>
</protein>
<dbReference type="InterPro" id="IPR012062">
    <property type="entry name" value="GatZ/KbaZ-like"/>
</dbReference>
<proteinExistence type="predicted"/>
<dbReference type="AlphaFoldDB" id="A0A136PZD2"/>
<gene>
    <name evidence="1" type="ORF">AWW66_01425</name>
</gene>
<dbReference type="Proteomes" id="UP000070620">
    <property type="component" value="Unassembled WGS sequence"/>
</dbReference>
<dbReference type="SUPFAM" id="SSF51569">
    <property type="entry name" value="Aldolase"/>
    <property type="match status" value="1"/>
</dbReference>
<evidence type="ECO:0000313" key="1">
    <source>
        <dbReference type="EMBL" id="KXK63654.1"/>
    </source>
</evidence>
<keyword evidence="1" id="KW-0418">Kinase</keyword>
<evidence type="ECO:0000313" key="2">
    <source>
        <dbReference type="Proteomes" id="UP000070620"/>
    </source>
</evidence>
<name>A0A136PZD2_9ACTN</name>
<keyword evidence="2" id="KW-1185">Reference proteome</keyword>
<dbReference type="Pfam" id="PF08013">
    <property type="entry name" value="GatZ_KbaZ-like"/>
    <property type="match status" value="1"/>
</dbReference>
<dbReference type="EMBL" id="LRQV01000003">
    <property type="protein sequence ID" value="KXK63654.1"/>
    <property type="molecule type" value="Genomic_DNA"/>
</dbReference>
<comment type="caution">
    <text evidence="1">The sequence shown here is derived from an EMBL/GenBank/DDBJ whole genome shotgun (WGS) entry which is preliminary data.</text>
</comment>
<dbReference type="GO" id="GO:0005975">
    <property type="term" value="P:carbohydrate metabolic process"/>
    <property type="evidence" value="ECO:0007669"/>
    <property type="project" value="InterPro"/>
</dbReference>
<dbReference type="Gene3D" id="3.20.20.70">
    <property type="entry name" value="Aldolase class I"/>
    <property type="match status" value="1"/>
</dbReference>
<organism evidence="1 2">
    <name type="scientific">Micromonospora rosaria</name>
    <dbReference type="NCBI Taxonomy" id="47874"/>
    <lineage>
        <taxon>Bacteria</taxon>
        <taxon>Bacillati</taxon>
        <taxon>Actinomycetota</taxon>
        <taxon>Actinomycetes</taxon>
        <taxon>Micromonosporales</taxon>
        <taxon>Micromonosporaceae</taxon>
        <taxon>Micromonospora</taxon>
    </lineage>
</organism>
<sequence>MTSVHRRAVPVPSRLGIGPMSKNAVDACIAVAHRRRQPLMLIPSRRQVEAEAQGGGYVEGWNTETFAAYVRHHDPEGLILLCRDHGGPYQNPRERAERLSGEAAMISAMASFREDVQQGFDLLHIDTSMDLDGVADVQVAIDRAVELYGECAEAAAQAGRSPMYEIGFEDQGRDTNDPFEFRDQLDAVLAALARHGLPRPTFVVAQTATKVVETDNVGAFSAAPSAVTYTVSALAGLTADRGIALKAHNCDYLTGAEVRALSGAGVDALNVAPEFGVVETRAFLRLLDRLGLTAQRDAFLAEAYASGLWRKWMAPDTTATDTDRAVIAGHYVYGSAKFAEIKEVAAKAAIREGIDVDTYLRDAVAEAIERYAAALPHPVPSPLAVAGN</sequence>
<dbReference type="GO" id="GO:0016301">
    <property type="term" value="F:kinase activity"/>
    <property type="evidence" value="ECO:0007669"/>
    <property type="project" value="UniProtKB-KW"/>
</dbReference>
<accession>A0A136PZD2</accession>
<reference evidence="1 2" key="1">
    <citation type="submission" date="2016-01" db="EMBL/GenBank/DDBJ databases">
        <title>Whole genome sequence and analysis of Micromonospora rosaria DSM 803, which can produce antibacterial substance rosamicin.</title>
        <authorList>
            <person name="Yang H."/>
            <person name="He X."/>
            <person name="Zhu D."/>
        </authorList>
    </citation>
    <scope>NUCLEOTIDE SEQUENCE [LARGE SCALE GENOMIC DNA]</scope>
    <source>
        <strain evidence="1 2">DSM 803</strain>
    </source>
</reference>
<keyword evidence="1" id="KW-0808">Transferase</keyword>